<dbReference type="Gene3D" id="2.40.160.180">
    <property type="entry name" value="Carbohydrate-selective porin OprB"/>
    <property type="match status" value="1"/>
</dbReference>
<dbReference type="InterPro" id="IPR052932">
    <property type="entry name" value="OprB_Porin"/>
</dbReference>
<dbReference type="PANTHER" id="PTHR37944:SF1">
    <property type="entry name" value="PORIN B"/>
    <property type="match status" value="1"/>
</dbReference>
<dbReference type="GO" id="GO:0016020">
    <property type="term" value="C:membrane"/>
    <property type="evidence" value="ECO:0007669"/>
    <property type="project" value="InterPro"/>
</dbReference>
<protein>
    <submittedName>
        <fullName evidence="3">Uncharacterized protein</fullName>
    </submittedName>
</protein>
<comment type="similarity">
    <text evidence="1 2">Belongs to the OprB family.</text>
</comment>
<evidence type="ECO:0000313" key="4">
    <source>
        <dbReference type="Proteomes" id="UP000004605"/>
    </source>
</evidence>
<proteinExistence type="inferred from homology"/>
<dbReference type="InterPro" id="IPR007049">
    <property type="entry name" value="Carb-sel_porin_OprB"/>
</dbReference>
<reference evidence="3 4" key="1">
    <citation type="journal article" date="2012" name="Int. J. Syst. Evol. Microbiol.">
        <title>Vibrio caribbeanicus sp. nov., isolated from the marine sponge Scleritoderma cyanea.</title>
        <authorList>
            <person name="Hoffmann M."/>
            <person name="Monday S.R."/>
            <person name="Allard M.W."/>
            <person name="Strain E.A."/>
            <person name="Whittaker P."/>
            <person name="Naum M."/>
            <person name="McCarthy P.J."/>
            <person name="Lopez J.V."/>
            <person name="Fischer M."/>
            <person name="Brown E.W."/>
        </authorList>
    </citation>
    <scope>NUCLEOTIDE SEQUENCE [LARGE SCALE GENOMIC DNA]</scope>
    <source>
        <strain evidence="3 4">ATCC 700023</strain>
    </source>
</reference>
<evidence type="ECO:0000256" key="1">
    <source>
        <dbReference type="ARBA" id="ARBA00008769"/>
    </source>
</evidence>
<dbReference type="GO" id="GO:0015288">
    <property type="term" value="F:porin activity"/>
    <property type="evidence" value="ECO:0007669"/>
    <property type="project" value="InterPro"/>
</dbReference>
<dbReference type="PANTHER" id="PTHR37944">
    <property type="entry name" value="PORIN B"/>
    <property type="match status" value="1"/>
</dbReference>
<dbReference type="Pfam" id="PF04966">
    <property type="entry name" value="OprB"/>
    <property type="match status" value="1"/>
</dbReference>
<dbReference type="InterPro" id="IPR038673">
    <property type="entry name" value="OprB_sf"/>
</dbReference>
<sequence>MKRYPLRTFVTSSLLLPLYAGATHFDDNLLKDWGEIRPTAQEYGLNFDVEYTNVLQSAVSGAPKDDLNQSHRLDLIASLDLDALGLWSGGKLHSQMVARGGDANDFGFLNLSAPNSSQFGDDDSLFFSSLYYSHQFSSGSSVLVGKIDAFELLRHAPFYGGATRHGFLNLAFSAPPSGVTPPSFVGAIANHTINNTRFTAMVYDPRDRYTDSLSMNGLFDDGVNLSLSATYNTQLFERSSAITAAYTYSTEEGIDYRTLDPEHGFIDNAKYKYNARLQFSHNLVEDPQDTSQAWGLYLRGSIADGNPNILNATFAGGLGGQALFFNRPMDSWGLGYYHYNYSNELQDTIANLPLGTELNNEQGAEVYYAYQATPWLTLTADLQYVEPAVSTQNSAWIAGIRTNIRF</sequence>
<dbReference type="AlphaFoldDB" id="F9S5Z5"/>
<name>F9S5Z5_9VIBR</name>
<keyword evidence="2" id="KW-0732">Signal</keyword>
<dbReference type="SUPFAM" id="SSF56935">
    <property type="entry name" value="Porins"/>
    <property type="match status" value="1"/>
</dbReference>
<keyword evidence="4" id="KW-1185">Reference proteome</keyword>
<organism evidence="3 4">
    <name type="scientific">Vibrio ichthyoenteri ATCC 700023</name>
    <dbReference type="NCBI Taxonomy" id="870968"/>
    <lineage>
        <taxon>Bacteria</taxon>
        <taxon>Pseudomonadati</taxon>
        <taxon>Pseudomonadota</taxon>
        <taxon>Gammaproteobacteria</taxon>
        <taxon>Vibrionales</taxon>
        <taxon>Vibrionaceae</taxon>
        <taxon>Vibrio</taxon>
    </lineage>
</organism>
<evidence type="ECO:0000313" key="3">
    <source>
        <dbReference type="EMBL" id="EGU34460.1"/>
    </source>
</evidence>
<dbReference type="OrthoDB" id="177316at2"/>
<dbReference type="Proteomes" id="UP000004605">
    <property type="component" value="Unassembled WGS sequence"/>
</dbReference>
<feature type="signal peptide" evidence="2">
    <location>
        <begin position="1"/>
        <end position="22"/>
    </location>
</feature>
<evidence type="ECO:0000256" key="2">
    <source>
        <dbReference type="RuleBase" id="RU363072"/>
    </source>
</evidence>
<dbReference type="EMBL" id="AFWF01000246">
    <property type="protein sequence ID" value="EGU34460.1"/>
    <property type="molecule type" value="Genomic_DNA"/>
</dbReference>
<dbReference type="GO" id="GO:0008643">
    <property type="term" value="P:carbohydrate transport"/>
    <property type="evidence" value="ECO:0007669"/>
    <property type="project" value="InterPro"/>
</dbReference>
<gene>
    <name evidence="3" type="ORF">VII00023_08542</name>
</gene>
<comment type="caution">
    <text evidence="3">The sequence shown here is derived from an EMBL/GenBank/DDBJ whole genome shotgun (WGS) entry which is preliminary data.</text>
</comment>
<accession>F9S5Z5</accession>
<dbReference type="RefSeq" id="WP_006713913.1">
    <property type="nucleotide sequence ID" value="NZ_AFWF01000246.1"/>
</dbReference>
<feature type="chain" id="PRO_5007230983" evidence="2">
    <location>
        <begin position="23"/>
        <end position="406"/>
    </location>
</feature>